<feature type="compositionally biased region" description="Basic and acidic residues" evidence="1">
    <location>
        <begin position="27"/>
        <end position="41"/>
    </location>
</feature>
<feature type="region of interest" description="Disordered" evidence="1">
    <location>
        <begin position="25"/>
        <end position="62"/>
    </location>
</feature>
<evidence type="ECO:0000313" key="3">
    <source>
        <dbReference type="Proteomes" id="UP000799757"/>
    </source>
</evidence>
<evidence type="ECO:0000256" key="1">
    <source>
        <dbReference type="SAM" id="MobiDB-lite"/>
    </source>
</evidence>
<name>A0A6A6X651_9PLEO</name>
<sequence length="332" mass="34782">MAPRAASSPRASVAARVDSTSICLGQRAHESRIAERDHVGRPDTISAHADTTTPSPSIPLFPIRAPISPPIKTASKCAYATTTTITKTETLTIQAAHSPHIQCHHEHAHGYEDGNEQQYLYHPGYKRAPRSDGDRQTTLETLISAPHMSPCHVAPRSTVGTKSVITEANTEPARRRTIVGVVRGMPEPKPTTEGEVFHFPSQHGTSPGDDGDGDNNQAPPRVNVVGVVPGTTNLLRAATATAAAPISVSLPIVSTLASASALASTSSTSISDALRCSIAFASTSQFAHPYILYSLSQPQAKTSSPSPLPSLSPSLSPSPLPSLSPSLSLPPS</sequence>
<keyword evidence="3" id="KW-1185">Reference proteome</keyword>
<gene>
    <name evidence="2" type="ORF">K505DRAFT_61579</name>
</gene>
<organism evidence="2 3">
    <name type="scientific">Melanomma pulvis-pyrius CBS 109.77</name>
    <dbReference type="NCBI Taxonomy" id="1314802"/>
    <lineage>
        <taxon>Eukaryota</taxon>
        <taxon>Fungi</taxon>
        <taxon>Dikarya</taxon>
        <taxon>Ascomycota</taxon>
        <taxon>Pezizomycotina</taxon>
        <taxon>Dothideomycetes</taxon>
        <taxon>Pleosporomycetidae</taxon>
        <taxon>Pleosporales</taxon>
        <taxon>Melanommataceae</taxon>
        <taxon>Melanomma</taxon>
    </lineage>
</organism>
<accession>A0A6A6X651</accession>
<feature type="compositionally biased region" description="Pro residues" evidence="1">
    <location>
        <begin position="306"/>
        <end position="332"/>
    </location>
</feature>
<dbReference type="AlphaFoldDB" id="A0A6A6X651"/>
<reference evidence="2" key="1">
    <citation type="journal article" date="2020" name="Stud. Mycol.">
        <title>101 Dothideomycetes genomes: a test case for predicting lifestyles and emergence of pathogens.</title>
        <authorList>
            <person name="Haridas S."/>
            <person name="Albert R."/>
            <person name="Binder M."/>
            <person name="Bloem J."/>
            <person name="Labutti K."/>
            <person name="Salamov A."/>
            <person name="Andreopoulos B."/>
            <person name="Baker S."/>
            <person name="Barry K."/>
            <person name="Bills G."/>
            <person name="Bluhm B."/>
            <person name="Cannon C."/>
            <person name="Castanera R."/>
            <person name="Culley D."/>
            <person name="Daum C."/>
            <person name="Ezra D."/>
            <person name="Gonzalez J."/>
            <person name="Henrissat B."/>
            <person name="Kuo A."/>
            <person name="Liang C."/>
            <person name="Lipzen A."/>
            <person name="Lutzoni F."/>
            <person name="Magnuson J."/>
            <person name="Mondo S."/>
            <person name="Nolan M."/>
            <person name="Ohm R."/>
            <person name="Pangilinan J."/>
            <person name="Park H.-J."/>
            <person name="Ramirez L."/>
            <person name="Alfaro M."/>
            <person name="Sun H."/>
            <person name="Tritt A."/>
            <person name="Yoshinaga Y."/>
            <person name="Zwiers L.-H."/>
            <person name="Turgeon B."/>
            <person name="Goodwin S."/>
            <person name="Spatafora J."/>
            <person name="Crous P."/>
            <person name="Grigoriev I."/>
        </authorList>
    </citation>
    <scope>NUCLEOTIDE SEQUENCE</scope>
    <source>
        <strain evidence="2">CBS 109.77</strain>
    </source>
</reference>
<proteinExistence type="predicted"/>
<evidence type="ECO:0000313" key="2">
    <source>
        <dbReference type="EMBL" id="KAF2791826.1"/>
    </source>
</evidence>
<feature type="non-terminal residue" evidence="2">
    <location>
        <position position="332"/>
    </location>
</feature>
<feature type="region of interest" description="Disordered" evidence="1">
    <location>
        <begin position="298"/>
        <end position="332"/>
    </location>
</feature>
<protein>
    <submittedName>
        <fullName evidence="2">Uncharacterized protein</fullName>
    </submittedName>
</protein>
<dbReference type="Proteomes" id="UP000799757">
    <property type="component" value="Unassembled WGS sequence"/>
</dbReference>
<dbReference type="EMBL" id="MU002000">
    <property type="protein sequence ID" value="KAF2791826.1"/>
    <property type="molecule type" value="Genomic_DNA"/>
</dbReference>
<feature type="region of interest" description="Disordered" evidence="1">
    <location>
        <begin position="190"/>
        <end position="217"/>
    </location>
</feature>